<feature type="domain" description="Major facilitator superfamily (MFS) profile" evidence="8">
    <location>
        <begin position="14"/>
        <end position="395"/>
    </location>
</feature>
<feature type="transmembrane region" description="Helical" evidence="7">
    <location>
        <begin position="139"/>
        <end position="161"/>
    </location>
</feature>
<dbReference type="InterPro" id="IPR050189">
    <property type="entry name" value="MFS_Efflux_Transporters"/>
</dbReference>
<dbReference type="Proteomes" id="UP000637720">
    <property type="component" value="Unassembled WGS sequence"/>
</dbReference>
<evidence type="ECO:0000256" key="4">
    <source>
        <dbReference type="ARBA" id="ARBA00022692"/>
    </source>
</evidence>
<keyword evidence="3" id="KW-1003">Cell membrane</keyword>
<dbReference type="AlphaFoldDB" id="A0A8J3B732"/>
<feature type="transmembrane region" description="Helical" evidence="7">
    <location>
        <begin position="50"/>
        <end position="72"/>
    </location>
</feature>
<dbReference type="PANTHER" id="PTHR43124">
    <property type="entry name" value="PURINE EFFLUX PUMP PBUE"/>
    <property type="match status" value="1"/>
</dbReference>
<reference evidence="9" key="1">
    <citation type="journal article" date="2014" name="Int. J. Syst. Evol. Microbiol.">
        <title>Complete genome sequence of Corynebacterium casei LMG S-19264T (=DSM 44701T), isolated from a smear-ripened cheese.</title>
        <authorList>
            <consortium name="US DOE Joint Genome Institute (JGI-PGF)"/>
            <person name="Walter F."/>
            <person name="Albersmeier A."/>
            <person name="Kalinowski J."/>
            <person name="Ruckert C."/>
        </authorList>
    </citation>
    <scope>NUCLEOTIDE SEQUENCE</scope>
    <source>
        <strain evidence="9">JCM 14719</strain>
    </source>
</reference>
<evidence type="ECO:0000256" key="1">
    <source>
        <dbReference type="ARBA" id="ARBA00004651"/>
    </source>
</evidence>
<proteinExistence type="predicted"/>
<feature type="transmembrane region" description="Helical" evidence="7">
    <location>
        <begin position="287"/>
        <end position="313"/>
    </location>
</feature>
<dbReference type="InterPro" id="IPR011701">
    <property type="entry name" value="MFS"/>
</dbReference>
<evidence type="ECO:0000256" key="2">
    <source>
        <dbReference type="ARBA" id="ARBA00022448"/>
    </source>
</evidence>
<evidence type="ECO:0000256" key="3">
    <source>
        <dbReference type="ARBA" id="ARBA00022475"/>
    </source>
</evidence>
<comment type="caution">
    <text evidence="9">The sequence shown here is derived from an EMBL/GenBank/DDBJ whole genome shotgun (WGS) entry which is preliminary data.</text>
</comment>
<feature type="transmembrane region" description="Helical" evidence="7">
    <location>
        <begin position="79"/>
        <end position="98"/>
    </location>
</feature>
<feature type="transmembrane region" description="Helical" evidence="7">
    <location>
        <begin position="254"/>
        <end position="275"/>
    </location>
</feature>
<comment type="subcellular location">
    <subcellularLocation>
        <location evidence="1">Cell membrane</location>
        <topology evidence="1">Multi-pass membrane protein</topology>
    </subcellularLocation>
</comment>
<organism evidence="9 10">
    <name type="scientific">Calditerricola satsumensis</name>
    <dbReference type="NCBI Taxonomy" id="373054"/>
    <lineage>
        <taxon>Bacteria</taxon>
        <taxon>Bacillati</taxon>
        <taxon>Bacillota</taxon>
        <taxon>Bacilli</taxon>
        <taxon>Bacillales</taxon>
        <taxon>Bacillaceae</taxon>
        <taxon>Calditerricola</taxon>
    </lineage>
</organism>
<feature type="transmembrane region" description="Helical" evidence="7">
    <location>
        <begin position="104"/>
        <end position="127"/>
    </location>
</feature>
<dbReference type="InterPro" id="IPR020846">
    <property type="entry name" value="MFS_dom"/>
</dbReference>
<keyword evidence="4 7" id="KW-0812">Transmembrane</keyword>
<name>A0A8J3B732_9BACI</name>
<gene>
    <name evidence="9" type="ORF">GCM10007043_11180</name>
</gene>
<sequence length="428" mass="45063">MRAYLRSCASLPAGVRRFLLSEPLLGLGFGLIAMVLNLHLLALGLDEATIGRITSLSTLVMGAASLPAIGLCRRWGRRAVLIVGLALMSGGTAATAAARELLPIALAQAVYGIGLAFLLTAEIPLLYAYCADSRARLRAFSMMFVVFTPFTALGTYLGGALTGALPGSTPYQAALWGAAGALALCTLTRFLLLPADPHRDEGDENGIFRSFPPSRSVWAFTGFAALGGLSYALVTPFANLIVSAALGWNDADTAALLAVHAVAASLFSLLAPSLIERWGTRRTATGLFVLNTALSAMLAIALPAPVFVLLFLLRGGLFTLLANVTDGQILQAVPDAQRDLVAGLRNIARNFGASAGAWATGEALSDKMATAPFAMAAAATLITWIYFVRTCWPLLAEWERVSFARVTPAHQRPRSAAPDSGCASRRRT</sequence>
<dbReference type="InterPro" id="IPR036259">
    <property type="entry name" value="MFS_trans_sf"/>
</dbReference>
<feature type="transmembrane region" description="Helical" evidence="7">
    <location>
        <begin position="24"/>
        <end position="44"/>
    </location>
</feature>
<evidence type="ECO:0000313" key="9">
    <source>
        <dbReference type="EMBL" id="GGJ98940.1"/>
    </source>
</evidence>
<accession>A0A8J3B732</accession>
<feature type="transmembrane region" description="Helical" evidence="7">
    <location>
        <begin position="173"/>
        <end position="195"/>
    </location>
</feature>
<dbReference type="PROSITE" id="PS50850">
    <property type="entry name" value="MFS"/>
    <property type="match status" value="1"/>
</dbReference>
<dbReference type="Pfam" id="PF07690">
    <property type="entry name" value="MFS_1"/>
    <property type="match status" value="1"/>
</dbReference>
<feature type="transmembrane region" description="Helical" evidence="7">
    <location>
        <begin position="373"/>
        <end position="395"/>
    </location>
</feature>
<evidence type="ECO:0000256" key="5">
    <source>
        <dbReference type="ARBA" id="ARBA00022989"/>
    </source>
</evidence>
<evidence type="ECO:0000259" key="8">
    <source>
        <dbReference type="PROSITE" id="PS50850"/>
    </source>
</evidence>
<dbReference type="SUPFAM" id="SSF103473">
    <property type="entry name" value="MFS general substrate transporter"/>
    <property type="match status" value="1"/>
</dbReference>
<dbReference type="GO" id="GO:0005886">
    <property type="term" value="C:plasma membrane"/>
    <property type="evidence" value="ECO:0007669"/>
    <property type="project" value="UniProtKB-SubCell"/>
</dbReference>
<dbReference type="EMBL" id="BMOF01000017">
    <property type="protein sequence ID" value="GGJ98940.1"/>
    <property type="molecule type" value="Genomic_DNA"/>
</dbReference>
<evidence type="ECO:0000313" key="10">
    <source>
        <dbReference type="Proteomes" id="UP000637720"/>
    </source>
</evidence>
<feature type="transmembrane region" description="Helical" evidence="7">
    <location>
        <begin position="216"/>
        <end position="234"/>
    </location>
</feature>
<dbReference type="GO" id="GO:0022857">
    <property type="term" value="F:transmembrane transporter activity"/>
    <property type="evidence" value="ECO:0007669"/>
    <property type="project" value="InterPro"/>
</dbReference>
<evidence type="ECO:0000256" key="6">
    <source>
        <dbReference type="ARBA" id="ARBA00023136"/>
    </source>
</evidence>
<evidence type="ECO:0000256" key="7">
    <source>
        <dbReference type="SAM" id="Phobius"/>
    </source>
</evidence>
<protein>
    <recommendedName>
        <fullName evidence="8">Major facilitator superfamily (MFS) profile domain-containing protein</fullName>
    </recommendedName>
</protein>
<reference evidence="9" key="2">
    <citation type="submission" date="2020-09" db="EMBL/GenBank/DDBJ databases">
        <authorList>
            <person name="Sun Q."/>
            <person name="Ohkuma M."/>
        </authorList>
    </citation>
    <scope>NUCLEOTIDE SEQUENCE</scope>
    <source>
        <strain evidence="9">JCM 14719</strain>
    </source>
</reference>
<keyword evidence="5 7" id="KW-1133">Transmembrane helix</keyword>
<keyword evidence="6 7" id="KW-0472">Membrane</keyword>
<dbReference type="Gene3D" id="1.20.1250.20">
    <property type="entry name" value="MFS general substrate transporter like domains"/>
    <property type="match status" value="2"/>
</dbReference>
<dbReference type="PANTHER" id="PTHR43124:SF3">
    <property type="entry name" value="CHLORAMPHENICOL EFFLUX PUMP RV0191"/>
    <property type="match status" value="1"/>
</dbReference>
<keyword evidence="10" id="KW-1185">Reference proteome</keyword>
<dbReference type="RefSeq" id="WP_188817062.1">
    <property type="nucleotide sequence ID" value="NZ_BMOF01000017.1"/>
</dbReference>
<keyword evidence="2" id="KW-0813">Transport</keyword>